<dbReference type="GeneID" id="63682763"/>
<dbReference type="PANTHER" id="PTHR43008">
    <property type="entry name" value="BENZIL REDUCTASE"/>
    <property type="match status" value="1"/>
</dbReference>
<proteinExistence type="inferred from homology"/>
<dbReference type="InterPro" id="IPR002347">
    <property type="entry name" value="SDR_fam"/>
</dbReference>
<dbReference type="PANTHER" id="PTHR43008:SF8">
    <property type="entry name" value="BENZIL REDUCTASE ((S)-BENZOIN FORMING) IRC24"/>
    <property type="match status" value="1"/>
</dbReference>
<evidence type="ECO:0000256" key="2">
    <source>
        <dbReference type="ARBA" id="ARBA00023002"/>
    </source>
</evidence>
<organism evidence="3 4">
    <name type="scientific">Dacryopinax primogenitus (strain DJM 731)</name>
    <name type="common">Brown rot fungus</name>
    <dbReference type="NCBI Taxonomy" id="1858805"/>
    <lineage>
        <taxon>Eukaryota</taxon>
        <taxon>Fungi</taxon>
        <taxon>Dikarya</taxon>
        <taxon>Basidiomycota</taxon>
        <taxon>Agaricomycotina</taxon>
        <taxon>Dacrymycetes</taxon>
        <taxon>Dacrymycetales</taxon>
        <taxon>Dacrymycetaceae</taxon>
        <taxon>Dacryopinax</taxon>
    </lineage>
</organism>
<gene>
    <name evidence="3" type="ORF">DACRYDRAFT_103029</name>
</gene>
<dbReference type="Pfam" id="PF00106">
    <property type="entry name" value="adh_short"/>
    <property type="match status" value="1"/>
</dbReference>
<keyword evidence="4" id="KW-1185">Reference proteome</keyword>
<dbReference type="SUPFAM" id="SSF51735">
    <property type="entry name" value="NAD(P)-binding Rossmann-fold domains"/>
    <property type="match status" value="1"/>
</dbReference>
<dbReference type="AlphaFoldDB" id="M5GC62"/>
<name>M5GC62_DACPD</name>
<dbReference type="InterPro" id="IPR036291">
    <property type="entry name" value="NAD(P)-bd_dom_sf"/>
</dbReference>
<dbReference type="EMBL" id="JH795855">
    <property type="protein sequence ID" value="EJU06080.1"/>
    <property type="molecule type" value="Genomic_DNA"/>
</dbReference>
<protein>
    <submittedName>
        <fullName evidence="3">NADP-binding protein</fullName>
    </submittedName>
</protein>
<dbReference type="OMA" id="TDMSEWT"/>
<sequence length="277" mass="30145">MAPIPSRPVVLVTGASRGLGLAVTKILLQEFHARVVTIFRTVTPELQALKDHYGGDIQLVQGDIAAPRSLPHRASLNAGIADLTRIENTNRAHWLQTFDTNLFSVINTLVPAIPALRANEGRVVLVSSGAATGNTAGWGSYNASKAALNSLCRCVFLHFLTLSYFTLEPLTITISKTQLTKSRTFANEEPLITTISLRPGLVNTPMQAQIRTPSVQAQMHPSEHARFIQAYEKGQLGESEERGYVVAALAVRGSKELSGGFWSWDAEEMGPYRQLAP</sequence>
<evidence type="ECO:0000256" key="1">
    <source>
        <dbReference type="ARBA" id="ARBA00006484"/>
    </source>
</evidence>
<dbReference type="HOGENOM" id="CLU_010194_2_11_1"/>
<evidence type="ECO:0000313" key="4">
    <source>
        <dbReference type="Proteomes" id="UP000030653"/>
    </source>
</evidence>
<comment type="similarity">
    <text evidence="1">Belongs to the short-chain dehydrogenases/reductases (SDR) family.</text>
</comment>
<accession>M5GC62</accession>
<dbReference type="OrthoDB" id="9876299at2759"/>
<dbReference type="PRINTS" id="PR00081">
    <property type="entry name" value="GDHRDH"/>
</dbReference>
<keyword evidence="2" id="KW-0560">Oxidoreductase</keyword>
<reference evidence="3 4" key="1">
    <citation type="journal article" date="2012" name="Science">
        <title>The Paleozoic origin of enzymatic lignin decomposition reconstructed from 31 fungal genomes.</title>
        <authorList>
            <person name="Floudas D."/>
            <person name="Binder M."/>
            <person name="Riley R."/>
            <person name="Barry K."/>
            <person name="Blanchette R.A."/>
            <person name="Henrissat B."/>
            <person name="Martinez A.T."/>
            <person name="Otillar R."/>
            <person name="Spatafora J.W."/>
            <person name="Yadav J.S."/>
            <person name="Aerts A."/>
            <person name="Benoit I."/>
            <person name="Boyd A."/>
            <person name="Carlson A."/>
            <person name="Copeland A."/>
            <person name="Coutinho P.M."/>
            <person name="de Vries R.P."/>
            <person name="Ferreira P."/>
            <person name="Findley K."/>
            <person name="Foster B."/>
            <person name="Gaskell J."/>
            <person name="Glotzer D."/>
            <person name="Gorecki P."/>
            <person name="Heitman J."/>
            <person name="Hesse C."/>
            <person name="Hori C."/>
            <person name="Igarashi K."/>
            <person name="Jurgens J.A."/>
            <person name="Kallen N."/>
            <person name="Kersten P."/>
            <person name="Kohler A."/>
            <person name="Kuees U."/>
            <person name="Kumar T.K.A."/>
            <person name="Kuo A."/>
            <person name="LaButti K."/>
            <person name="Larrondo L.F."/>
            <person name="Lindquist E."/>
            <person name="Ling A."/>
            <person name="Lombard V."/>
            <person name="Lucas S."/>
            <person name="Lundell T."/>
            <person name="Martin R."/>
            <person name="McLaughlin D.J."/>
            <person name="Morgenstern I."/>
            <person name="Morin E."/>
            <person name="Murat C."/>
            <person name="Nagy L.G."/>
            <person name="Nolan M."/>
            <person name="Ohm R.A."/>
            <person name="Patyshakuliyeva A."/>
            <person name="Rokas A."/>
            <person name="Ruiz-Duenas F.J."/>
            <person name="Sabat G."/>
            <person name="Salamov A."/>
            <person name="Samejima M."/>
            <person name="Schmutz J."/>
            <person name="Slot J.C."/>
            <person name="St John F."/>
            <person name="Stenlid J."/>
            <person name="Sun H."/>
            <person name="Sun S."/>
            <person name="Syed K."/>
            <person name="Tsang A."/>
            <person name="Wiebenga A."/>
            <person name="Young D."/>
            <person name="Pisabarro A."/>
            <person name="Eastwood D.C."/>
            <person name="Martin F."/>
            <person name="Cullen D."/>
            <person name="Grigoriev I.V."/>
            <person name="Hibbett D.S."/>
        </authorList>
    </citation>
    <scope>NUCLEOTIDE SEQUENCE [LARGE SCALE GENOMIC DNA]</scope>
    <source>
        <strain evidence="3 4">DJM-731 SS1</strain>
    </source>
</reference>
<dbReference type="STRING" id="1858805.M5GC62"/>
<dbReference type="GO" id="GO:0050664">
    <property type="term" value="F:oxidoreductase activity, acting on NAD(P)H, oxygen as acceptor"/>
    <property type="evidence" value="ECO:0007669"/>
    <property type="project" value="TreeGrafter"/>
</dbReference>
<dbReference type="GO" id="GO:0016616">
    <property type="term" value="F:oxidoreductase activity, acting on the CH-OH group of donors, NAD or NADP as acceptor"/>
    <property type="evidence" value="ECO:0007669"/>
    <property type="project" value="UniProtKB-ARBA"/>
</dbReference>
<dbReference type="Proteomes" id="UP000030653">
    <property type="component" value="Unassembled WGS sequence"/>
</dbReference>
<dbReference type="RefSeq" id="XP_040632974.1">
    <property type="nucleotide sequence ID" value="XM_040767701.1"/>
</dbReference>
<dbReference type="Gene3D" id="3.40.50.720">
    <property type="entry name" value="NAD(P)-binding Rossmann-like Domain"/>
    <property type="match status" value="1"/>
</dbReference>
<evidence type="ECO:0000313" key="3">
    <source>
        <dbReference type="EMBL" id="EJU06080.1"/>
    </source>
</evidence>